<accession>A0ABT6PZ45</accession>
<organism evidence="3 4">
    <name type="scientific">Commensalibacter oyaizuii</name>
    <dbReference type="NCBI Taxonomy" id="3043873"/>
    <lineage>
        <taxon>Bacteria</taxon>
        <taxon>Pseudomonadati</taxon>
        <taxon>Pseudomonadota</taxon>
        <taxon>Alphaproteobacteria</taxon>
        <taxon>Acetobacterales</taxon>
        <taxon>Acetobacteraceae</taxon>
    </lineage>
</organism>
<evidence type="ECO:0000259" key="2">
    <source>
        <dbReference type="Pfam" id="PF13417"/>
    </source>
</evidence>
<dbReference type="NCBIfam" id="TIGR02182">
    <property type="entry name" value="GRXB"/>
    <property type="match status" value="1"/>
</dbReference>
<reference evidence="3" key="1">
    <citation type="submission" date="2023-05" db="EMBL/GenBank/DDBJ databases">
        <title>Whole genome sequence of Commensalibacter sp.</title>
        <authorList>
            <person name="Charoenyingcharoen P."/>
            <person name="Yukphan P."/>
        </authorList>
    </citation>
    <scope>NUCLEOTIDE SEQUENCE</scope>
    <source>
        <strain evidence="3">TBRC 16381</strain>
    </source>
</reference>
<dbReference type="RefSeq" id="WP_281446964.1">
    <property type="nucleotide sequence ID" value="NZ_JASBAO010000001.1"/>
</dbReference>
<evidence type="ECO:0000313" key="3">
    <source>
        <dbReference type="EMBL" id="MDI2089786.1"/>
    </source>
</evidence>
<dbReference type="Gene3D" id="1.20.1050.10">
    <property type="match status" value="1"/>
</dbReference>
<evidence type="ECO:0000259" key="1">
    <source>
        <dbReference type="Pfam" id="PF04399"/>
    </source>
</evidence>
<dbReference type="InterPro" id="IPR036282">
    <property type="entry name" value="Glutathione-S-Trfase_C_sf"/>
</dbReference>
<dbReference type="SUPFAM" id="SSF47616">
    <property type="entry name" value="GST C-terminal domain-like"/>
    <property type="match status" value="1"/>
</dbReference>
<dbReference type="Gene3D" id="3.40.30.10">
    <property type="entry name" value="Glutaredoxin"/>
    <property type="match status" value="1"/>
</dbReference>
<comment type="caution">
    <text evidence="3">The sequence shown here is derived from an EMBL/GenBank/DDBJ whole genome shotgun (WGS) entry which is preliminary data.</text>
</comment>
<dbReference type="Pfam" id="PF13417">
    <property type="entry name" value="GST_N_3"/>
    <property type="match status" value="1"/>
</dbReference>
<feature type="domain" description="GST N-terminal" evidence="2">
    <location>
        <begin position="3"/>
        <end position="75"/>
    </location>
</feature>
<dbReference type="Pfam" id="PF04399">
    <property type="entry name" value="Glutaredoxin2_C"/>
    <property type="match status" value="1"/>
</dbReference>
<protein>
    <submittedName>
        <fullName evidence="3">Glutaredoxin 2</fullName>
    </submittedName>
</protein>
<dbReference type="Proteomes" id="UP001431634">
    <property type="component" value="Unassembled WGS sequence"/>
</dbReference>
<dbReference type="NCBIfam" id="NF007702">
    <property type="entry name" value="PRK10387.1"/>
    <property type="match status" value="1"/>
</dbReference>
<dbReference type="EMBL" id="JASBAO010000001">
    <property type="protein sequence ID" value="MDI2089786.1"/>
    <property type="molecule type" value="Genomic_DNA"/>
</dbReference>
<dbReference type="InterPro" id="IPR011901">
    <property type="entry name" value="Grx2"/>
</dbReference>
<proteinExistence type="predicted"/>
<dbReference type="InterPro" id="IPR004045">
    <property type="entry name" value="Glutathione_S-Trfase_N"/>
</dbReference>
<gene>
    <name evidence="3" type="primary">grxB</name>
    <name evidence="3" type="ORF">QJV27_00085</name>
</gene>
<dbReference type="SUPFAM" id="SSF52833">
    <property type="entry name" value="Thioredoxin-like"/>
    <property type="match status" value="1"/>
</dbReference>
<sequence length="216" mass="25104">MKLYIYEHCPFCVMAKMIFVLKNYPVELIYLLYDDVQTPMQMVGRKLLPILGYNSNSFMPESQDIIKYIDHKVDHPRVISPVDSAISQWVNNLQRFIYRLTYPRWIKAPFPEFATDSAKKYFLQTKDPSGKGFVSDLADPALLQRAQKAVDILDDLLVIYPLLDYKRDLSISDFTLFAQLHSLSIVKGLTYGPHVEEWRRHASEICSIELHDELAN</sequence>
<dbReference type="InterPro" id="IPR036249">
    <property type="entry name" value="Thioredoxin-like_sf"/>
</dbReference>
<dbReference type="InterPro" id="IPR007494">
    <property type="entry name" value="Glutaredoxin2_C"/>
</dbReference>
<feature type="domain" description="Glutaredoxin 2 C-terminal" evidence="1">
    <location>
        <begin position="85"/>
        <end position="215"/>
    </location>
</feature>
<keyword evidence="4" id="KW-1185">Reference proteome</keyword>
<name>A0ABT6PZ45_9PROT</name>
<evidence type="ECO:0000313" key="4">
    <source>
        <dbReference type="Proteomes" id="UP001431634"/>
    </source>
</evidence>